<evidence type="ECO:0000313" key="4">
    <source>
        <dbReference type="Proteomes" id="UP000195963"/>
    </source>
</evidence>
<dbReference type="InterPro" id="IPR022532">
    <property type="entry name" value="DUF3696"/>
</dbReference>
<dbReference type="InterPro" id="IPR003959">
    <property type="entry name" value="ATPase_AAA_core"/>
</dbReference>
<proteinExistence type="predicted"/>
<evidence type="ECO:0000313" key="3">
    <source>
        <dbReference type="EMBL" id="SMY31595.1"/>
    </source>
</evidence>
<dbReference type="Gene3D" id="3.40.50.300">
    <property type="entry name" value="P-loop containing nucleotide triphosphate hydrolases"/>
    <property type="match status" value="1"/>
</dbReference>
<dbReference type="PIRSF" id="PIRSF034888">
    <property type="entry name" value="P-loop_UCP034888"/>
    <property type="match status" value="1"/>
</dbReference>
<dbReference type="GO" id="GO:0016887">
    <property type="term" value="F:ATP hydrolysis activity"/>
    <property type="evidence" value="ECO:0007669"/>
    <property type="project" value="InterPro"/>
</dbReference>
<dbReference type="InterPro" id="IPR051396">
    <property type="entry name" value="Bact_Antivir_Def_Nuclease"/>
</dbReference>
<organism evidence="3 4">
    <name type="scientific">Photobacterium malacitanum</name>
    <dbReference type="NCBI Taxonomy" id="2204294"/>
    <lineage>
        <taxon>Bacteria</taxon>
        <taxon>Pseudomonadati</taxon>
        <taxon>Pseudomonadota</taxon>
        <taxon>Gammaproteobacteria</taxon>
        <taxon>Vibrionales</taxon>
        <taxon>Vibrionaceae</taxon>
        <taxon>Photobacterium</taxon>
    </lineage>
</organism>
<evidence type="ECO:0000259" key="2">
    <source>
        <dbReference type="Pfam" id="PF13304"/>
    </source>
</evidence>
<dbReference type="PANTHER" id="PTHR43581:SF2">
    <property type="entry name" value="EXCINUCLEASE ATPASE SUBUNIT"/>
    <property type="match status" value="1"/>
</dbReference>
<dbReference type="Proteomes" id="UP000195963">
    <property type="component" value="Unassembled WGS sequence"/>
</dbReference>
<reference evidence="4" key="1">
    <citation type="submission" date="2017-06" db="EMBL/GenBank/DDBJ databases">
        <authorList>
            <person name="Rodrigo-Torres L."/>
            <person name="Arahal R.D."/>
            <person name="Lucena T."/>
        </authorList>
    </citation>
    <scope>NUCLEOTIDE SEQUENCE [LARGE SCALE GENOMIC DNA]</scope>
    <source>
        <strain evidence="4">CECT 9190</strain>
    </source>
</reference>
<name>A0A1Y6M4T7_9GAMM</name>
<accession>A0A1Y6M4T7</accession>
<dbReference type="InterPro" id="IPR014592">
    <property type="entry name" value="P-loop_UCP034888"/>
</dbReference>
<dbReference type="RefSeq" id="WP_087843427.1">
    <property type="nucleotide sequence ID" value="NZ_FYAK01000001.1"/>
</dbReference>
<gene>
    <name evidence="3" type="ORF">PMAL9190_00098</name>
</gene>
<dbReference type="GO" id="GO:0005524">
    <property type="term" value="F:ATP binding"/>
    <property type="evidence" value="ECO:0007669"/>
    <property type="project" value="InterPro"/>
</dbReference>
<evidence type="ECO:0008006" key="5">
    <source>
        <dbReference type="Google" id="ProtNLM"/>
    </source>
</evidence>
<evidence type="ECO:0000259" key="1">
    <source>
        <dbReference type="Pfam" id="PF12476"/>
    </source>
</evidence>
<dbReference type="PANTHER" id="PTHR43581">
    <property type="entry name" value="ATP/GTP PHOSPHATASE"/>
    <property type="match status" value="1"/>
</dbReference>
<dbReference type="EMBL" id="FYAK01000001">
    <property type="protein sequence ID" value="SMY31595.1"/>
    <property type="molecule type" value="Genomic_DNA"/>
</dbReference>
<dbReference type="Pfam" id="PF12476">
    <property type="entry name" value="DUF3696"/>
    <property type="match status" value="1"/>
</dbReference>
<feature type="domain" description="DUF3696" evidence="1">
    <location>
        <begin position="328"/>
        <end position="361"/>
    </location>
</feature>
<dbReference type="Pfam" id="PF13304">
    <property type="entry name" value="AAA_21"/>
    <property type="match status" value="1"/>
</dbReference>
<protein>
    <recommendedName>
        <fullName evidence="5">DUF3696 domain-containing protein</fullName>
    </recommendedName>
</protein>
<feature type="domain" description="ATPase AAA-type core" evidence="2">
    <location>
        <begin position="23"/>
        <end position="302"/>
    </location>
</feature>
<dbReference type="InterPro" id="IPR027417">
    <property type="entry name" value="P-loop_NTPase"/>
</dbReference>
<dbReference type="AlphaFoldDB" id="A0A1Y6M4T7"/>
<keyword evidence="4" id="KW-1185">Reference proteome</keyword>
<dbReference type="SUPFAM" id="SSF52540">
    <property type="entry name" value="P-loop containing nucleoside triphosphate hydrolases"/>
    <property type="match status" value="1"/>
</dbReference>
<sequence length="376" mass="42337">MINKIKLENFKCYKKIEFDLSGLTVFCGNNSVGKSTAIQSLAIVFQNKFNNKLYLKGNLVDFSEVKDIFSRHADVEDSHLRISIDIDKVTYSWGVDDEKEQSLLRNKLVIKSDEVHNKISDLYFNDKGFQFLQAERFGPRVYLENNNDELIINWLGSKGEYTFDILTDVSNKLKRLSDGDKRIFNSSEGTSIRRNIINWMSEISPGFNFQSDTVTDVGISHAQFSAYGSVNTKPIHMGFGLSYSLGIVCALLLTKPGGLVIIENPEAHLHPRGQSYLGRLIARAALSGVQVIIETHSDHLLNGIRVAARLDNDYEDGEFKVFYVIGVPNSESKVKNINIGCNGQLSEWPDGFFDQQAMDIKTLLKGEETSSSRERI</sequence>